<dbReference type="InterPro" id="IPR004875">
    <property type="entry name" value="DDE_SF_endonuclease_dom"/>
</dbReference>
<dbReference type="AlphaFoldDB" id="A0A922SCD8"/>
<feature type="compositionally biased region" description="Basic residues" evidence="5">
    <location>
        <begin position="375"/>
        <end position="385"/>
    </location>
</feature>
<protein>
    <recommendedName>
        <fullName evidence="6">PHD-type domain-containing protein</fullName>
    </recommendedName>
</protein>
<keyword evidence="1" id="KW-0479">Metal-binding</keyword>
<dbReference type="Proteomes" id="UP000814243">
    <property type="component" value="Unassembled WGS sequence"/>
</dbReference>
<accession>A0A922SCD8</accession>
<gene>
    <name evidence="7" type="ORF">HF086_002874</name>
</gene>
<comment type="caution">
    <text evidence="7">The sequence shown here is derived from an EMBL/GenBank/DDBJ whole genome shotgun (WGS) entry which is preliminary data.</text>
</comment>
<evidence type="ECO:0000259" key="6">
    <source>
        <dbReference type="PROSITE" id="PS50016"/>
    </source>
</evidence>
<feature type="domain" description="PHD-type" evidence="6">
    <location>
        <begin position="404"/>
        <end position="461"/>
    </location>
</feature>
<dbReference type="InterPro" id="IPR019787">
    <property type="entry name" value="Znf_PHD-finger"/>
</dbReference>
<evidence type="ECO:0000313" key="7">
    <source>
        <dbReference type="EMBL" id="KAH9632239.1"/>
    </source>
</evidence>
<keyword evidence="3" id="KW-0862">Zinc</keyword>
<dbReference type="CDD" id="cd15489">
    <property type="entry name" value="PHD_SF"/>
    <property type="match status" value="1"/>
</dbReference>
<dbReference type="InterPro" id="IPR011011">
    <property type="entry name" value="Znf_FYVE_PHD"/>
</dbReference>
<keyword evidence="2 4" id="KW-0863">Zinc-finger</keyword>
<dbReference type="SUPFAM" id="SSF57903">
    <property type="entry name" value="FYVE/PHD zinc finger"/>
    <property type="match status" value="1"/>
</dbReference>
<evidence type="ECO:0000256" key="1">
    <source>
        <dbReference type="ARBA" id="ARBA00022723"/>
    </source>
</evidence>
<evidence type="ECO:0000256" key="4">
    <source>
        <dbReference type="PROSITE-ProRule" id="PRU00146"/>
    </source>
</evidence>
<evidence type="ECO:0000256" key="3">
    <source>
        <dbReference type="ARBA" id="ARBA00022833"/>
    </source>
</evidence>
<dbReference type="GO" id="GO:0008270">
    <property type="term" value="F:zinc ion binding"/>
    <property type="evidence" value="ECO:0007669"/>
    <property type="project" value="UniProtKB-KW"/>
</dbReference>
<evidence type="ECO:0000256" key="5">
    <source>
        <dbReference type="SAM" id="MobiDB-lite"/>
    </source>
</evidence>
<reference evidence="7" key="1">
    <citation type="journal article" date="2021" name="G3 (Bethesda)">
        <title>Genome and transcriptome analysis of the beet armyworm Spodoptera exigua reveals targets for pest control. .</title>
        <authorList>
            <person name="Simon S."/>
            <person name="Breeschoten T."/>
            <person name="Jansen H.J."/>
            <person name="Dirks R.P."/>
            <person name="Schranz M.E."/>
            <person name="Ros V.I.D."/>
        </authorList>
    </citation>
    <scope>NUCLEOTIDE SEQUENCE</scope>
    <source>
        <strain evidence="7">TB_SE_WUR_2020</strain>
    </source>
</reference>
<evidence type="ECO:0000256" key="2">
    <source>
        <dbReference type="ARBA" id="ARBA00022771"/>
    </source>
</evidence>
<dbReference type="EMBL" id="JACEFF010000719">
    <property type="protein sequence ID" value="KAH9632239.1"/>
    <property type="molecule type" value="Genomic_DNA"/>
</dbReference>
<proteinExistence type="predicted"/>
<feature type="compositionally biased region" description="Basic and acidic residues" evidence="5">
    <location>
        <begin position="340"/>
        <end position="374"/>
    </location>
</feature>
<dbReference type="PROSITE" id="PS50016">
    <property type="entry name" value="ZF_PHD_2"/>
    <property type="match status" value="1"/>
</dbReference>
<dbReference type="GO" id="GO:0003676">
    <property type="term" value="F:nucleic acid binding"/>
    <property type="evidence" value="ECO:0007669"/>
    <property type="project" value="InterPro"/>
</dbReference>
<name>A0A922SCD8_SPOEX</name>
<organism evidence="7 8">
    <name type="scientific">Spodoptera exigua</name>
    <name type="common">Beet armyworm</name>
    <name type="synonym">Noctua fulgens</name>
    <dbReference type="NCBI Taxonomy" id="7107"/>
    <lineage>
        <taxon>Eukaryota</taxon>
        <taxon>Metazoa</taxon>
        <taxon>Ecdysozoa</taxon>
        <taxon>Arthropoda</taxon>
        <taxon>Hexapoda</taxon>
        <taxon>Insecta</taxon>
        <taxon>Pterygota</taxon>
        <taxon>Neoptera</taxon>
        <taxon>Endopterygota</taxon>
        <taxon>Lepidoptera</taxon>
        <taxon>Glossata</taxon>
        <taxon>Ditrysia</taxon>
        <taxon>Noctuoidea</taxon>
        <taxon>Noctuidae</taxon>
        <taxon>Amphipyrinae</taxon>
        <taxon>Spodoptera</taxon>
    </lineage>
</organism>
<sequence>MTAAVFYDYIANCFHQELTQNNIPFPVILFVDGHKTHITLEVSELCRILQIHLIALYPNATRILQPADVAAFRPIKAGWKKMLREWYIACNYQENLNKESFAPLLKKVVDSCAKKETLINGFRVTGLYPFEADNVDYSKCLSIKKPENDEPTAIMNTTDAEYVLTYSDFCEIVGESIIHKCHTITSLPQVDIDDNFAAIYKLWQKFKAVLEKIMFRQDWNQSLHTDDDNLFAESCAVIDLKEPSEESRMILNECTGELTINNENNENETQNIQVKENEGDSHKKIYPLPINPNKTISVVSNIPFSEYLKQKLPDFPQRQGKRQIERTTFALTSNQYVDKIREKPLKKQEEDAAKEKRKRSREEKKSQKENDVPNKKPKNKTKKTATNKIINSQDESKKLLENKKNRCVTCCDYCLNPITRRVILCSLCNKQFHENCIPLPHRIHIPEDECDSFLCHNCYKESNSTSDDDDDDVINLFKHVNNYK</sequence>
<feature type="region of interest" description="Disordered" evidence="5">
    <location>
        <begin position="340"/>
        <end position="391"/>
    </location>
</feature>
<dbReference type="Pfam" id="PF03184">
    <property type="entry name" value="DDE_1"/>
    <property type="match status" value="1"/>
</dbReference>
<evidence type="ECO:0000313" key="8">
    <source>
        <dbReference type="Proteomes" id="UP000814243"/>
    </source>
</evidence>